<evidence type="ECO:0000259" key="3">
    <source>
        <dbReference type="Pfam" id="PF19040"/>
    </source>
</evidence>
<feature type="transmembrane region" description="Helical" evidence="1">
    <location>
        <begin position="220"/>
        <end position="237"/>
    </location>
</feature>
<evidence type="ECO:0000313" key="4">
    <source>
        <dbReference type="EMBL" id="EFO95654.1"/>
    </source>
</evidence>
<dbReference type="HOGENOM" id="CLU_005679_10_0_1"/>
<reference evidence="4" key="1">
    <citation type="submission" date="2007-07" db="EMBL/GenBank/DDBJ databases">
        <title>PCAP assembly of the Caenorhabditis remanei genome.</title>
        <authorList>
            <consortium name="The Caenorhabditis remanei Sequencing Consortium"/>
            <person name="Wilson R.K."/>
        </authorList>
    </citation>
    <scope>NUCLEOTIDE SEQUENCE [LARGE SCALE GENOMIC DNA]</scope>
    <source>
        <strain evidence="4">PB4641</strain>
    </source>
</reference>
<feature type="transmembrane region" description="Helical" evidence="1">
    <location>
        <begin position="343"/>
        <end position="360"/>
    </location>
</feature>
<feature type="domain" description="Acyltransferase 3" evidence="2">
    <location>
        <begin position="6"/>
        <end position="320"/>
    </location>
</feature>
<feature type="transmembrane region" description="Helical" evidence="1">
    <location>
        <begin position="243"/>
        <end position="261"/>
    </location>
</feature>
<dbReference type="GO" id="GO:0016020">
    <property type="term" value="C:membrane"/>
    <property type="evidence" value="ECO:0007669"/>
    <property type="project" value="TreeGrafter"/>
</dbReference>
<feature type="domain" description="SGNH" evidence="3">
    <location>
        <begin position="415"/>
        <end position="461"/>
    </location>
</feature>
<keyword evidence="1" id="KW-0472">Membrane</keyword>
<feature type="transmembrane region" description="Helical" evidence="1">
    <location>
        <begin position="73"/>
        <end position="93"/>
    </location>
</feature>
<dbReference type="InterPro" id="IPR050879">
    <property type="entry name" value="Acyltransferase_3"/>
</dbReference>
<feature type="transmembrane region" description="Helical" evidence="1">
    <location>
        <begin position="164"/>
        <end position="182"/>
    </location>
</feature>
<evidence type="ECO:0000259" key="2">
    <source>
        <dbReference type="Pfam" id="PF01757"/>
    </source>
</evidence>
<protein>
    <recommendedName>
        <fullName evidence="6">Acyltransferase 3 domain-containing protein</fullName>
    </recommendedName>
</protein>
<feature type="transmembrane region" description="Helical" evidence="1">
    <location>
        <begin position="273"/>
        <end position="297"/>
    </location>
</feature>
<dbReference type="Pfam" id="PF19040">
    <property type="entry name" value="SGNH"/>
    <property type="match status" value="1"/>
</dbReference>
<feature type="transmembrane region" description="Helical" evidence="1">
    <location>
        <begin position="303"/>
        <end position="322"/>
    </location>
</feature>
<dbReference type="PANTHER" id="PTHR23028">
    <property type="entry name" value="ACETYLTRANSFERASE"/>
    <property type="match status" value="1"/>
</dbReference>
<dbReference type="AlphaFoldDB" id="E3NUJ5"/>
<keyword evidence="1" id="KW-1133">Transmembrane helix</keyword>
<dbReference type="InterPro" id="IPR043968">
    <property type="entry name" value="SGNH"/>
</dbReference>
<organism evidence="5">
    <name type="scientific">Caenorhabditis remanei</name>
    <name type="common">Caenorhabditis vulgaris</name>
    <dbReference type="NCBI Taxonomy" id="31234"/>
    <lineage>
        <taxon>Eukaryota</taxon>
        <taxon>Metazoa</taxon>
        <taxon>Ecdysozoa</taxon>
        <taxon>Nematoda</taxon>
        <taxon>Chromadorea</taxon>
        <taxon>Rhabditida</taxon>
        <taxon>Rhabditina</taxon>
        <taxon>Rhabditomorpha</taxon>
        <taxon>Rhabditoidea</taxon>
        <taxon>Rhabditidae</taxon>
        <taxon>Peloderinae</taxon>
        <taxon>Caenorhabditis</taxon>
    </lineage>
</organism>
<dbReference type="PANTHER" id="PTHR23028:SF53">
    <property type="entry name" value="ACYL_TRANSF_3 DOMAIN-CONTAINING PROTEIN"/>
    <property type="match status" value="1"/>
</dbReference>
<proteinExistence type="predicted"/>
<dbReference type="Proteomes" id="UP000008281">
    <property type="component" value="Unassembled WGS sequence"/>
</dbReference>
<dbReference type="EMBL" id="DS270571">
    <property type="protein sequence ID" value="EFO95654.1"/>
    <property type="molecule type" value="Genomic_DNA"/>
</dbReference>
<dbReference type="GO" id="GO:0016747">
    <property type="term" value="F:acyltransferase activity, transferring groups other than amino-acyl groups"/>
    <property type="evidence" value="ECO:0007669"/>
    <property type="project" value="InterPro"/>
</dbReference>
<keyword evidence="5" id="KW-1185">Reference proteome</keyword>
<name>E3NUJ5_CAERE</name>
<feature type="transmembrane region" description="Helical" evidence="1">
    <location>
        <begin position="142"/>
        <end position="159"/>
    </location>
</feature>
<sequence length="477" mass="53976">MNKFRYDINGLRAYAVLFVVLFHFGIFGFTGGFIGVDVFFVISGFLMTKIIMDSLQENNFSILQFYTNRAVRIIPALAVLCIFLLVLGWFELIPSDYRSLSKHVIGSLLFVSNIIYWKESGYFDVDSHEKILLHTWSLSVEWQFYLFLPIYLIIAYKLLKHKTIYSLILLFICSLALAHVISTYRPSASFFLLPTRAWEMVLGGFLYFLPKPNLKNATSYLLEIIGFSLIIASLYLFNAKTPWSSIYTLVPTIGTALILYTQNQKSIFTNNKIAQFLGNASYSIYLWHWPIVFWLFHKNQQNNIIYLLVGIIISIALGYLSATYVEKFIGNQLKGTSLFKSNLIISMSCISIIGLGLIIFKTNGGNSSIRGAANTPQALLIEKYINEHKNLDDAYWLQCDAYSNLTKYGFNGIDKSCINQPLSTKSILLWGDSHSQALSLGLRTTLNDYSFYQIGSSGCKASLTPTETLKGALKQAL</sequence>
<dbReference type="eggNOG" id="ENOG502SGA9">
    <property type="taxonomic scope" value="Eukaryota"/>
</dbReference>
<gene>
    <name evidence="4" type="ORF">CRE_03583</name>
</gene>
<evidence type="ECO:0000256" key="1">
    <source>
        <dbReference type="SAM" id="Phobius"/>
    </source>
</evidence>
<dbReference type="InParanoid" id="E3NUJ5"/>
<dbReference type="InterPro" id="IPR002656">
    <property type="entry name" value="Acyl_transf_3_dom"/>
</dbReference>
<accession>E3NUJ5</accession>
<evidence type="ECO:0008006" key="6">
    <source>
        <dbReference type="Google" id="ProtNLM"/>
    </source>
</evidence>
<dbReference type="STRING" id="31234.E3NUJ5"/>
<keyword evidence="1" id="KW-0812">Transmembrane</keyword>
<feature type="transmembrane region" description="Helical" evidence="1">
    <location>
        <begin position="12"/>
        <end position="42"/>
    </location>
</feature>
<feature type="transmembrane region" description="Helical" evidence="1">
    <location>
        <begin position="100"/>
        <end position="117"/>
    </location>
</feature>
<dbReference type="Pfam" id="PF01757">
    <property type="entry name" value="Acyl_transf_3"/>
    <property type="match status" value="1"/>
</dbReference>
<dbReference type="OrthoDB" id="207378at2759"/>
<evidence type="ECO:0000313" key="5">
    <source>
        <dbReference type="Proteomes" id="UP000008281"/>
    </source>
</evidence>
<dbReference type="GO" id="GO:0000271">
    <property type="term" value="P:polysaccharide biosynthetic process"/>
    <property type="evidence" value="ECO:0007669"/>
    <property type="project" value="TreeGrafter"/>
</dbReference>